<keyword evidence="1" id="KW-0472">Membrane</keyword>
<keyword evidence="4" id="KW-1185">Reference proteome</keyword>
<dbReference type="CTD" id="20208029"/>
<dbReference type="EnsemblMetazoa" id="HelroT181253">
    <property type="protein sequence ID" value="HelroP181253"/>
    <property type="gene ID" value="HelroG181253"/>
</dbReference>
<reference evidence="3" key="3">
    <citation type="submission" date="2015-06" db="UniProtKB">
        <authorList>
            <consortium name="EnsemblMetazoa"/>
        </authorList>
    </citation>
    <scope>IDENTIFICATION</scope>
</reference>
<dbReference type="GeneID" id="20208029"/>
<keyword evidence="1" id="KW-1133">Transmembrane helix</keyword>
<dbReference type="OrthoDB" id="4327074at2759"/>
<proteinExistence type="predicted"/>
<dbReference type="InParanoid" id="T1FGT0"/>
<gene>
    <name evidence="3" type="primary">20208029</name>
    <name evidence="2" type="ORF">HELRODRAFT_181253</name>
</gene>
<protein>
    <submittedName>
        <fullName evidence="2 3">Uncharacterized protein</fullName>
    </submittedName>
</protein>
<reference evidence="2 4" key="2">
    <citation type="journal article" date="2013" name="Nature">
        <title>Insights into bilaterian evolution from three spiralian genomes.</title>
        <authorList>
            <person name="Simakov O."/>
            <person name="Marletaz F."/>
            <person name="Cho S.J."/>
            <person name="Edsinger-Gonzales E."/>
            <person name="Havlak P."/>
            <person name="Hellsten U."/>
            <person name="Kuo D.H."/>
            <person name="Larsson T."/>
            <person name="Lv J."/>
            <person name="Arendt D."/>
            <person name="Savage R."/>
            <person name="Osoegawa K."/>
            <person name="de Jong P."/>
            <person name="Grimwood J."/>
            <person name="Chapman J.A."/>
            <person name="Shapiro H."/>
            <person name="Aerts A."/>
            <person name="Otillar R.P."/>
            <person name="Terry A.Y."/>
            <person name="Boore J.L."/>
            <person name="Grigoriev I.V."/>
            <person name="Lindberg D.R."/>
            <person name="Seaver E.C."/>
            <person name="Weisblat D.A."/>
            <person name="Putnam N.H."/>
            <person name="Rokhsar D.S."/>
        </authorList>
    </citation>
    <scope>NUCLEOTIDE SEQUENCE</scope>
</reference>
<evidence type="ECO:0000313" key="4">
    <source>
        <dbReference type="Proteomes" id="UP000015101"/>
    </source>
</evidence>
<keyword evidence="1" id="KW-0812">Transmembrane</keyword>
<dbReference type="Proteomes" id="UP000015101">
    <property type="component" value="Unassembled WGS sequence"/>
</dbReference>
<organism evidence="3 4">
    <name type="scientific">Helobdella robusta</name>
    <name type="common">Californian leech</name>
    <dbReference type="NCBI Taxonomy" id="6412"/>
    <lineage>
        <taxon>Eukaryota</taxon>
        <taxon>Metazoa</taxon>
        <taxon>Spiralia</taxon>
        <taxon>Lophotrochozoa</taxon>
        <taxon>Annelida</taxon>
        <taxon>Clitellata</taxon>
        <taxon>Hirudinea</taxon>
        <taxon>Rhynchobdellida</taxon>
        <taxon>Glossiphoniidae</taxon>
        <taxon>Helobdella</taxon>
    </lineage>
</organism>
<reference evidence="4" key="1">
    <citation type="submission" date="2012-12" db="EMBL/GenBank/DDBJ databases">
        <authorList>
            <person name="Hellsten U."/>
            <person name="Grimwood J."/>
            <person name="Chapman J.A."/>
            <person name="Shapiro H."/>
            <person name="Aerts A."/>
            <person name="Otillar R.P."/>
            <person name="Terry A.Y."/>
            <person name="Boore J.L."/>
            <person name="Simakov O."/>
            <person name="Marletaz F."/>
            <person name="Cho S.-J."/>
            <person name="Edsinger-Gonzales E."/>
            <person name="Havlak P."/>
            <person name="Kuo D.-H."/>
            <person name="Larsson T."/>
            <person name="Lv J."/>
            <person name="Arendt D."/>
            <person name="Savage R."/>
            <person name="Osoegawa K."/>
            <person name="de Jong P."/>
            <person name="Lindberg D.R."/>
            <person name="Seaver E.C."/>
            <person name="Weisblat D.A."/>
            <person name="Putnam N.H."/>
            <person name="Grigoriev I.V."/>
            <person name="Rokhsar D.S."/>
        </authorList>
    </citation>
    <scope>NUCLEOTIDE SEQUENCE</scope>
</reference>
<sequence>MDQILIDEIGFQFDIICLTEAWPPSSNLTIFLEQLEIMNTNLYICLVILILICQLIQLTVQYLIKYSTLMKQELPLSKGLIELLQVGSVTSGERGTLVTVAIAINAVGNSSPPIFVFPRPLDRTVYGPLKRFINAACDGWMRSNLGKTMSIYDIPGIAANAFPFALTQKIFMIMNSCHQQLLIDLNLEPCSNQTGTKPVLLSFDSTSPGDESVVPHTDYHVLPDSSKLQKGSIQTSYKPHYTRRNTAIPIC</sequence>
<accession>T1FGT0</accession>
<evidence type="ECO:0000313" key="2">
    <source>
        <dbReference type="EMBL" id="ESN93146.1"/>
    </source>
</evidence>
<evidence type="ECO:0000313" key="3">
    <source>
        <dbReference type="EnsemblMetazoa" id="HelroP181253"/>
    </source>
</evidence>
<dbReference type="HOGENOM" id="CLU_1108128_0_0_1"/>
<dbReference type="RefSeq" id="XP_009028747.1">
    <property type="nucleotide sequence ID" value="XM_009030499.1"/>
</dbReference>
<feature type="transmembrane region" description="Helical" evidence="1">
    <location>
        <begin position="41"/>
        <end position="64"/>
    </location>
</feature>
<name>T1FGT0_HELRO</name>
<evidence type="ECO:0000256" key="1">
    <source>
        <dbReference type="SAM" id="Phobius"/>
    </source>
</evidence>
<dbReference type="AlphaFoldDB" id="T1FGT0"/>
<dbReference type="EMBL" id="KB097635">
    <property type="protein sequence ID" value="ESN93146.1"/>
    <property type="molecule type" value="Genomic_DNA"/>
</dbReference>
<dbReference type="KEGG" id="hro:HELRODRAFT_181253"/>
<dbReference type="EMBL" id="AMQM01007523">
    <property type="status" value="NOT_ANNOTATED_CDS"/>
    <property type="molecule type" value="Genomic_DNA"/>
</dbReference>